<dbReference type="GO" id="GO:0000813">
    <property type="term" value="C:ESCRT I complex"/>
    <property type="evidence" value="ECO:0007669"/>
    <property type="project" value="UniProtKB-UniRule"/>
</dbReference>
<sequence>MQSIPLFEPGVSIRQREVAEALAEVYSIVICVDQVEKMYLKDVIPDESEYNRVTARLLQQYRAIMANNDQDHDFQMAFGGSLQEFCKKYGVIASNGVLRLEKGIPLTTEHAAAAAATDGNVKSSNVNQNSQSTSETSGDGATTTGENLARGIAEATGNFITVMDAVKLGYRTRDQLHPLLAELLLSTNRVARLESRSRGRLVEWLVRVNRLRGQESIDEKAARELLGDLDTAYREFYSALG</sequence>
<dbReference type="Proteomes" id="UP000187013">
    <property type="component" value="Unassembled WGS sequence"/>
</dbReference>
<feature type="domain" description="VPS28 C-terminal" evidence="8">
    <location>
        <begin position="147"/>
        <end position="241"/>
    </location>
</feature>
<evidence type="ECO:0000259" key="8">
    <source>
        <dbReference type="PROSITE" id="PS51310"/>
    </source>
</evidence>
<evidence type="ECO:0000256" key="7">
    <source>
        <dbReference type="SAM" id="MobiDB-lite"/>
    </source>
</evidence>
<feature type="domain" description="VPS28 N-terminal" evidence="9">
    <location>
        <begin position="1"/>
        <end position="110"/>
    </location>
</feature>
<dbReference type="PIRSF" id="PIRSF017535">
    <property type="entry name" value="VPS28"/>
    <property type="match status" value="1"/>
</dbReference>
<comment type="caution">
    <text evidence="10">The sequence shown here is derived from an EMBL/GenBank/DDBJ whole genome shotgun (WGS) entry which is preliminary data.</text>
</comment>
<dbReference type="PANTHER" id="PTHR12937:SF0">
    <property type="entry name" value="VACUOLAR PROTEIN SORTING-ASSOCIATED PROTEIN 28 HOMOLOG"/>
    <property type="match status" value="1"/>
</dbReference>
<dbReference type="InterPro" id="IPR037206">
    <property type="entry name" value="VPS28_C_sf"/>
</dbReference>
<dbReference type="InterPro" id="IPR007143">
    <property type="entry name" value="Vps28"/>
</dbReference>
<organism evidence="10 11">
    <name type="scientific">Zygosaccharomyces rouxii</name>
    <dbReference type="NCBI Taxonomy" id="4956"/>
    <lineage>
        <taxon>Eukaryota</taxon>
        <taxon>Fungi</taxon>
        <taxon>Dikarya</taxon>
        <taxon>Ascomycota</taxon>
        <taxon>Saccharomycotina</taxon>
        <taxon>Saccharomycetes</taxon>
        <taxon>Saccharomycetales</taxon>
        <taxon>Saccharomycetaceae</taxon>
        <taxon>Zygosaccharomyces</taxon>
    </lineage>
</organism>
<keyword evidence="3 5" id="KW-0967">Endosome</keyword>
<evidence type="ECO:0000256" key="1">
    <source>
        <dbReference type="ARBA" id="ARBA00004177"/>
    </source>
</evidence>
<evidence type="ECO:0000256" key="4">
    <source>
        <dbReference type="ARBA" id="ARBA00022927"/>
    </source>
</evidence>
<dbReference type="Pfam" id="PF03997">
    <property type="entry name" value="VPS28"/>
    <property type="match status" value="1"/>
</dbReference>
<comment type="similarity">
    <text evidence="5 6">Belongs to the VPS28 family.</text>
</comment>
<dbReference type="AlphaFoldDB" id="A0A1Q3AHA7"/>
<dbReference type="InterPro" id="IPR017898">
    <property type="entry name" value="VPS28_N"/>
</dbReference>
<dbReference type="PROSITE" id="PS51310">
    <property type="entry name" value="VPS28_C"/>
    <property type="match status" value="1"/>
</dbReference>
<evidence type="ECO:0000259" key="9">
    <source>
        <dbReference type="PROSITE" id="PS51313"/>
    </source>
</evidence>
<comment type="function">
    <text evidence="5">Component of the ESCRT-I complex (endosomal sorting complex required for transport I), a regulator of vesicular trafficking process.</text>
</comment>
<protein>
    <recommendedName>
        <fullName evidence="5">Vacuolar protein sorting-associated protein 28</fullName>
    </recommendedName>
    <alternativeName>
        <fullName evidence="5">ESCRT-I complex subunit VPS28</fullName>
    </alternativeName>
</protein>
<dbReference type="InterPro" id="IPR017899">
    <property type="entry name" value="VPS28_C"/>
</dbReference>
<name>A0A1Q3AHA7_ZYGRO</name>
<evidence type="ECO:0000313" key="11">
    <source>
        <dbReference type="Proteomes" id="UP000187013"/>
    </source>
</evidence>
<evidence type="ECO:0000256" key="6">
    <source>
        <dbReference type="PROSITE-ProRule" id="PRU00642"/>
    </source>
</evidence>
<feature type="region of interest" description="Disordered" evidence="7">
    <location>
        <begin position="119"/>
        <end position="145"/>
    </location>
</feature>
<dbReference type="Gene3D" id="1.20.1440.200">
    <property type="match status" value="1"/>
</dbReference>
<accession>A0A1Q3AHA7</accession>
<feature type="compositionally biased region" description="Low complexity" evidence="7">
    <location>
        <begin position="119"/>
        <end position="137"/>
    </location>
</feature>
<dbReference type="GO" id="GO:0043328">
    <property type="term" value="P:protein transport to vacuole involved in ubiquitin-dependent protein catabolic process via the multivesicular body sorting pathway"/>
    <property type="evidence" value="ECO:0007669"/>
    <property type="project" value="TreeGrafter"/>
</dbReference>
<dbReference type="Gene3D" id="1.20.120.1130">
    <property type="match status" value="1"/>
</dbReference>
<proteinExistence type="inferred from homology"/>
<dbReference type="SUPFAM" id="SSF140111">
    <property type="entry name" value="Endosomal sorting complex assembly domain"/>
    <property type="match status" value="1"/>
</dbReference>
<comment type="subcellular location">
    <subcellularLocation>
        <location evidence="1">Endosome</location>
    </subcellularLocation>
</comment>
<dbReference type="InterPro" id="IPR038358">
    <property type="entry name" value="VPS28_N_sf"/>
</dbReference>
<dbReference type="EMBL" id="BDGX01000045">
    <property type="protein sequence ID" value="GAV55071.1"/>
    <property type="molecule type" value="Genomic_DNA"/>
</dbReference>
<dbReference type="SUPFAM" id="SSF140427">
    <property type="entry name" value="VPS28 C-terminal domain-like"/>
    <property type="match status" value="1"/>
</dbReference>
<evidence type="ECO:0000313" key="10">
    <source>
        <dbReference type="EMBL" id="GAV55071.1"/>
    </source>
</evidence>
<evidence type="ECO:0000256" key="3">
    <source>
        <dbReference type="ARBA" id="ARBA00022753"/>
    </source>
</evidence>
<keyword evidence="4 5" id="KW-0653">Protein transport</keyword>
<dbReference type="PROSITE" id="PS51313">
    <property type="entry name" value="VPS28_N"/>
    <property type="match status" value="1"/>
</dbReference>
<dbReference type="OrthoDB" id="2671at2759"/>
<gene>
    <name evidence="10" type="ORF">ZYGR_0AS03940</name>
</gene>
<dbReference type="GO" id="GO:0044877">
    <property type="term" value="F:protein-containing complex binding"/>
    <property type="evidence" value="ECO:0007669"/>
    <property type="project" value="TreeGrafter"/>
</dbReference>
<dbReference type="InterPro" id="IPR037202">
    <property type="entry name" value="ESCRT_assembly_dom"/>
</dbReference>
<reference evidence="10 11" key="1">
    <citation type="submission" date="2016-08" db="EMBL/GenBank/DDBJ databases">
        <title>Draft genome sequence of allopolyploid Zygosaccharomyces rouxii.</title>
        <authorList>
            <person name="Watanabe J."/>
            <person name="Uehara K."/>
            <person name="Mogi Y."/>
            <person name="Tsukioka Y."/>
        </authorList>
    </citation>
    <scope>NUCLEOTIDE SEQUENCE [LARGE SCALE GENOMIC DNA]</scope>
    <source>
        <strain evidence="10 11">NBRC 110957</strain>
    </source>
</reference>
<evidence type="ECO:0000256" key="5">
    <source>
        <dbReference type="PIRNR" id="PIRNR017535"/>
    </source>
</evidence>
<keyword evidence="2 5" id="KW-0813">Transport</keyword>
<evidence type="ECO:0000256" key="2">
    <source>
        <dbReference type="ARBA" id="ARBA00022448"/>
    </source>
</evidence>
<dbReference type="PANTHER" id="PTHR12937">
    <property type="entry name" value="VACUOLAR PROTEIN SORTING 28, ISOFORM 2 VPS28"/>
    <property type="match status" value="1"/>
</dbReference>